<sequence>MERVKPESEGIKWRNLSSDVVEEAKRKDMPIFVYDGYTACYWCREIEKNVFSDLDVIQSINSRFIPCKVDKIEHPEIDSILITTCTLLNGCGGWPLCAVLDHQGIPFFSFLYQPLDHFKKTIDNIFNTWNSNRDQIQQICSSLKRMLEARLGDPVVPSPIITEKARKENLIGESSILKRHRHSRKLPNGMRTFIKFKEELEGRFSEACPTLSPIGSPNFPQVNELLALIASTSPMDPSIAHLVVRTLETMMDSAIHDRIGGGFFRYTSDREWKLPHFEKMLYSNAGLMACYALAGQQYDRPDFVRVAERILMWMDEEMRVTDERGDFAGYAASLDGFDDHGEGSYYMWDSGLLKKILGKEDSVDACLMWGIVAKKDEEEEPSLSQGEEGQEMPGELQPSKEEEIEMIRKEERRRKHLAAQKDLMRSMRFSNYLPHPFSSPAFGVLSAEGRMTQRTTEISWCERLREWRKTHRKLPNRDDKTVTAWNALVLRGVAALACVTGKEEYTMKVYELYNFLNTRIERPLTVMRLDGIPGHVNDFGCLAVGLLAGYRATGDVKFVRDAMEVIVEAYHRLRAPDGGFYTSSRSPLLFLRSREVCDSAIPSGQSSIAMACIRLFQLTSDYKWHRICEDILFSSLTFLETMPTSTPTLVRVLKEMSRPSSCVLVSGEKVEKQQQEICKIVRSVTPPRYSIISLAEADEMGWALAVRYRHEFFPRVIVEVGAVEQFRENAEEIVRDDGAFFKSELWRIERIMDDNESIEIDEKMEKPLEPKERTHEETIPGKGEIEREILTAEGVDEAAGLDSPVV</sequence>
<dbReference type="Gene3D" id="3.40.30.10">
    <property type="entry name" value="Glutaredoxin"/>
    <property type="match status" value="1"/>
</dbReference>
<reference evidence="3" key="1">
    <citation type="submission" date="2022-03" db="EMBL/GenBank/DDBJ databases">
        <title>Draft genome sequence of Aduncisulcus paluster, a free-living microaerophilic Fornicata.</title>
        <authorList>
            <person name="Yuyama I."/>
            <person name="Kume K."/>
            <person name="Tamura T."/>
            <person name="Inagaki Y."/>
            <person name="Hashimoto T."/>
        </authorList>
    </citation>
    <scope>NUCLEOTIDE SEQUENCE</scope>
    <source>
        <strain evidence="3">NY0171</strain>
    </source>
</reference>
<protein>
    <submittedName>
        <fullName evidence="3">Spermatogenesis-associated protein 20 like protein</fullName>
    </submittedName>
</protein>
<evidence type="ECO:0000259" key="2">
    <source>
        <dbReference type="Pfam" id="PF03190"/>
    </source>
</evidence>
<evidence type="ECO:0000256" key="1">
    <source>
        <dbReference type="SAM" id="MobiDB-lite"/>
    </source>
</evidence>
<accession>A0ABQ5K5J9</accession>
<dbReference type="PANTHER" id="PTHR42899:SF1">
    <property type="entry name" value="SPERMATOGENESIS-ASSOCIATED PROTEIN 20"/>
    <property type="match status" value="1"/>
</dbReference>
<feature type="domain" description="Spermatogenesis-associated protein 20-like TRX" evidence="2">
    <location>
        <begin position="8"/>
        <end position="147"/>
    </location>
</feature>
<evidence type="ECO:0000313" key="3">
    <source>
        <dbReference type="EMBL" id="GKT27851.1"/>
    </source>
</evidence>
<dbReference type="InterPro" id="IPR024705">
    <property type="entry name" value="Ssp411"/>
</dbReference>
<comment type="caution">
    <text evidence="3">The sequence shown here is derived from an EMBL/GenBank/DDBJ whole genome shotgun (WGS) entry which is preliminary data.</text>
</comment>
<dbReference type="SUPFAM" id="SSF48208">
    <property type="entry name" value="Six-hairpin glycosidases"/>
    <property type="match status" value="2"/>
</dbReference>
<feature type="region of interest" description="Disordered" evidence="1">
    <location>
        <begin position="378"/>
        <end position="401"/>
    </location>
</feature>
<dbReference type="Proteomes" id="UP001057375">
    <property type="component" value="Unassembled WGS sequence"/>
</dbReference>
<dbReference type="PANTHER" id="PTHR42899">
    <property type="entry name" value="SPERMATOGENESIS-ASSOCIATED PROTEIN 20"/>
    <property type="match status" value="1"/>
</dbReference>
<name>A0ABQ5K5J9_9EUKA</name>
<organism evidence="3 4">
    <name type="scientific">Aduncisulcus paluster</name>
    <dbReference type="NCBI Taxonomy" id="2918883"/>
    <lineage>
        <taxon>Eukaryota</taxon>
        <taxon>Metamonada</taxon>
        <taxon>Carpediemonas-like organisms</taxon>
        <taxon>Aduncisulcus</taxon>
    </lineage>
</organism>
<dbReference type="SUPFAM" id="SSF52833">
    <property type="entry name" value="Thioredoxin-like"/>
    <property type="match status" value="1"/>
</dbReference>
<proteinExistence type="predicted"/>
<dbReference type="Pfam" id="PF03190">
    <property type="entry name" value="Thioredox_DsbH"/>
    <property type="match status" value="1"/>
</dbReference>
<dbReference type="InterPro" id="IPR004879">
    <property type="entry name" value="Ssp411-like_TRX"/>
</dbReference>
<keyword evidence="4" id="KW-1185">Reference proteome</keyword>
<dbReference type="EMBL" id="BQXS01000078">
    <property type="protein sequence ID" value="GKT27851.1"/>
    <property type="molecule type" value="Genomic_DNA"/>
</dbReference>
<dbReference type="PIRSF" id="PIRSF006402">
    <property type="entry name" value="UCP006402_thioredoxin"/>
    <property type="match status" value="1"/>
</dbReference>
<dbReference type="InterPro" id="IPR008928">
    <property type="entry name" value="6-hairpin_glycosidase_sf"/>
</dbReference>
<dbReference type="InterPro" id="IPR036249">
    <property type="entry name" value="Thioredoxin-like_sf"/>
</dbReference>
<gene>
    <name evidence="3" type="ORF">ADUPG1_000231</name>
</gene>
<evidence type="ECO:0000313" key="4">
    <source>
        <dbReference type="Proteomes" id="UP001057375"/>
    </source>
</evidence>
<feature type="region of interest" description="Disordered" evidence="1">
    <location>
        <begin position="765"/>
        <end position="787"/>
    </location>
</feature>